<evidence type="ECO:0000313" key="1">
    <source>
        <dbReference type="EMBL" id="QDI90550.1"/>
    </source>
</evidence>
<sequence length="78" mass="9095">MNLDEAKEENLHYIFEKLQEHLQVVNTAILDPASYDLQHYDDIKEIYDYVEGNHSSLSVKEMDALISELGRIKVESKK</sequence>
<dbReference type="OrthoDB" id="2361695at2"/>
<dbReference type="Proteomes" id="UP000319756">
    <property type="component" value="Chromosome"/>
</dbReference>
<dbReference type="EMBL" id="CP035485">
    <property type="protein sequence ID" value="QDI90550.1"/>
    <property type="molecule type" value="Genomic_DNA"/>
</dbReference>
<name>A0A514LFC0_9BACI</name>
<dbReference type="AlphaFoldDB" id="A0A514LFC0"/>
<gene>
    <name evidence="1" type="ORF">EPH95_04610</name>
</gene>
<keyword evidence="2" id="KW-1185">Reference proteome</keyword>
<dbReference type="InterPro" id="IPR009507">
    <property type="entry name" value="UPF0435"/>
</dbReference>
<reference evidence="2" key="1">
    <citation type="submission" date="2019-01" db="EMBL/GenBank/DDBJ databases">
        <title>Genomic analysis of Salicibibacter sp. NKC3-5.</title>
        <authorList>
            <person name="Oh Y.J."/>
        </authorList>
    </citation>
    <scope>NUCLEOTIDE SEQUENCE [LARGE SCALE GENOMIC DNA]</scope>
    <source>
        <strain evidence="2">NKC3-5</strain>
    </source>
</reference>
<dbReference type="Pfam" id="PF06569">
    <property type="entry name" value="DUF1128"/>
    <property type="match status" value="1"/>
</dbReference>
<dbReference type="RefSeq" id="WP_142087752.1">
    <property type="nucleotide sequence ID" value="NZ_CP035485.1"/>
</dbReference>
<proteinExistence type="predicted"/>
<dbReference type="KEGG" id="sale:EPH95_04610"/>
<accession>A0A514LFC0</accession>
<protein>
    <submittedName>
        <fullName evidence="1">DUF1128 family protein</fullName>
    </submittedName>
</protein>
<evidence type="ECO:0000313" key="2">
    <source>
        <dbReference type="Proteomes" id="UP000319756"/>
    </source>
</evidence>
<organism evidence="1 2">
    <name type="scientific">Salicibibacter halophilus</name>
    <dbReference type="NCBI Taxonomy" id="2502791"/>
    <lineage>
        <taxon>Bacteria</taxon>
        <taxon>Bacillati</taxon>
        <taxon>Bacillota</taxon>
        <taxon>Bacilli</taxon>
        <taxon>Bacillales</taxon>
        <taxon>Bacillaceae</taxon>
        <taxon>Salicibibacter</taxon>
    </lineage>
</organism>